<keyword evidence="13" id="KW-1185">Reference proteome</keyword>
<evidence type="ECO:0000256" key="8">
    <source>
        <dbReference type="ARBA" id="ARBA00042619"/>
    </source>
</evidence>
<comment type="caution">
    <text evidence="12">The sequence shown here is derived from an EMBL/GenBank/DDBJ whole genome shotgun (WGS) entry which is preliminary data.</text>
</comment>
<evidence type="ECO:0000256" key="3">
    <source>
        <dbReference type="ARBA" id="ARBA00023002"/>
    </source>
</evidence>
<evidence type="ECO:0000313" key="12">
    <source>
        <dbReference type="EMBL" id="MBB3112896.1"/>
    </source>
</evidence>
<organism evidence="12 13">
    <name type="scientific">Paenibacillus phyllosphaerae</name>
    <dbReference type="NCBI Taxonomy" id="274593"/>
    <lineage>
        <taxon>Bacteria</taxon>
        <taxon>Bacillati</taxon>
        <taxon>Bacillota</taxon>
        <taxon>Bacilli</taxon>
        <taxon>Bacillales</taxon>
        <taxon>Paenibacillaceae</taxon>
        <taxon>Paenibacillus</taxon>
    </lineage>
</organism>
<evidence type="ECO:0000256" key="2">
    <source>
        <dbReference type="ARBA" id="ARBA00022746"/>
    </source>
</evidence>
<dbReference type="GO" id="GO:0016117">
    <property type="term" value="P:carotenoid biosynthetic process"/>
    <property type="evidence" value="ECO:0007669"/>
    <property type="project" value="UniProtKB-KW"/>
</dbReference>
<dbReference type="PANTHER" id="PTHR43734:SF7">
    <property type="entry name" value="4,4'-DIAPONEUROSPORENE OXYGENASE"/>
    <property type="match status" value="1"/>
</dbReference>
<comment type="cofactor">
    <cofactor evidence="1">
        <name>FAD</name>
        <dbReference type="ChEBI" id="CHEBI:57692"/>
    </cofactor>
</comment>
<dbReference type="PANTHER" id="PTHR43734">
    <property type="entry name" value="PHYTOENE DESATURASE"/>
    <property type="match status" value="1"/>
</dbReference>
<evidence type="ECO:0000256" key="9">
    <source>
        <dbReference type="ARBA" id="ARBA00048532"/>
    </source>
</evidence>
<dbReference type="SUPFAM" id="SSF51905">
    <property type="entry name" value="FAD/NAD(P)-binding domain"/>
    <property type="match status" value="1"/>
</dbReference>
<evidence type="ECO:0000259" key="11">
    <source>
        <dbReference type="Pfam" id="PF01593"/>
    </source>
</evidence>
<dbReference type="Gene3D" id="3.50.50.60">
    <property type="entry name" value="FAD/NAD(P)-binding domain"/>
    <property type="match status" value="2"/>
</dbReference>
<keyword evidence="3 10" id="KW-0560">Oxidoreductase</keyword>
<keyword evidence="2 10" id="KW-0125">Carotenoid biosynthesis</keyword>
<feature type="domain" description="Amine oxidase" evidence="11">
    <location>
        <begin position="11"/>
        <end position="487"/>
    </location>
</feature>
<proteinExistence type="inferred from homology"/>
<comment type="pathway">
    <text evidence="4">Carotenoid biosynthesis; staphyloxanthin biosynthesis; staphyloxanthin from farnesyl diphosphate: step 3/5.</text>
</comment>
<comment type="similarity">
    <text evidence="5">Belongs to the carotenoid/retinoid oxidoreductase family. CrtP subfamily.</text>
</comment>
<evidence type="ECO:0000313" key="13">
    <source>
        <dbReference type="Proteomes" id="UP000570361"/>
    </source>
</evidence>
<dbReference type="EMBL" id="JACHXK010000015">
    <property type="protein sequence ID" value="MBB3112896.1"/>
    <property type="molecule type" value="Genomic_DNA"/>
</dbReference>
<name>A0A7W5B3A2_9BACL</name>
<evidence type="ECO:0000256" key="6">
    <source>
        <dbReference type="ARBA" id="ARBA00039159"/>
    </source>
</evidence>
<reference evidence="12 13" key="1">
    <citation type="submission" date="2020-08" db="EMBL/GenBank/DDBJ databases">
        <title>Genomic Encyclopedia of Type Strains, Phase III (KMG-III): the genomes of soil and plant-associated and newly described type strains.</title>
        <authorList>
            <person name="Whitman W."/>
        </authorList>
    </citation>
    <scope>NUCLEOTIDE SEQUENCE [LARGE SCALE GENOMIC DNA]</scope>
    <source>
        <strain evidence="12 13">CECT 5862</strain>
    </source>
</reference>
<evidence type="ECO:0000256" key="4">
    <source>
        <dbReference type="ARBA" id="ARBA00037901"/>
    </source>
</evidence>
<dbReference type="AlphaFoldDB" id="A0A7W5B3A2"/>
<comment type="catalytic activity">
    <reaction evidence="9">
        <text>all-trans-4,4'-diaponeurosporene + 2 AH2 + 2 O2 = 4,4'-diaponeurosporenal + 2 A + 3 H2O</text>
        <dbReference type="Rhea" id="RHEA:56104"/>
        <dbReference type="ChEBI" id="CHEBI:13193"/>
        <dbReference type="ChEBI" id="CHEBI:15377"/>
        <dbReference type="ChEBI" id="CHEBI:15379"/>
        <dbReference type="ChEBI" id="CHEBI:17499"/>
        <dbReference type="ChEBI" id="CHEBI:62743"/>
        <dbReference type="ChEBI" id="CHEBI:79065"/>
    </reaction>
</comment>
<dbReference type="InterPro" id="IPR014105">
    <property type="entry name" value="Carotenoid/retinoid_OxRdtase"/>
</dbReference>
<protein>
    <recommendedName>
        <fullName evidence="6">4,4'-diaponeurosporene oxygenase</fullName>
    </recommendedName>
    <alternativeName>
        <fullName evidence="7">4,4'-diaponeurosporene oxidase</fullName>
    </alternativeName>
    <alternativeName>
        <fullName evidence="8">Carotenoid oxidase</fullName>
    </alternativeName>
</protein>
<dbReference type="NCBIfam" id="TIGR02734">
    <property type="entry name" value="crtI_fam"/>
    <property type="match status" value="1"/>
</dbReference>
<evidence type="ECO:0000256" key="1">
    <source>
        <dbReference type="ARBA" id="ARBA00001974"/>
    </source>
</evidence>
<gene>
    <name evidence="12" type="ORF">FHS18_004998</name>
</gene>
<dbReference type="InterPro" id="IPR036188">
    <property type="entry name" value="FAD/NAD-bd_sf"/>
</dbReference>
<accession>A0A7W5B3A2</accession>
<dbReference type="RefSeq" id="WP_183603008.1">
    <property type="nucleotide sequence ID" value="NZ_JACHXK010000015.1"/>
</dbReference>
<sequence length="492" mass="54530">MKQAVVIGGGLGGLATAIRLAHGGYAVTLLEQQPAVGGKLQRVKLGAYTFDRGPSTITMKHAFEGLFRSVGRRFEDYARFYPVESGTRNYFADGSRVDVSLDIARMEQQIASYSAADARNLRPFLKEAKLLYELADAHFMNRLLISARDMFNVGLVTSLFRIRPLTTLQQRLMKYFQHPNTHALFGRYATYVGSDPAQAPAIFTMLAHVETMLGVYGVQGGTYAIVQAYERLARELGVNIVTNTKAERIVVRGNQVHGVESSQAYYPADLVVANGDVLTVHQTLLAPSHRRGMTQERIDRYEPSLSGFVLLAGVKQRYDMLGHHTVFFPKHYGREFYDIFQRKQAPQDPAIYLCHTGYAEAGMAPQGHSNLFILVNAPYLSSTWDWEERGANYQRHVLQLLEQRGLAGLTEQVEQLAVYTPDQLQRDTSAHRGAIYGISSNGVHQTFARPSNKSDINGLWFVGGTTHPGGGTPMVSLSGQLVAEAILAEADR</sequence>
<dbReference type="InterPro" id="IPR002937">
    <property type="entry name" value="Amino_oxidase"/>
</dbReference>
<dbReference type="GO" id="GO:0016491">
    <property type="term" value="F:oxidoreductase activity"/>
    <property type="evidence" value="ECO:0007669"/>
    <property type="project" value="UniProtKB-KW"/>
</dbReference>
<dbReference type="Pfam" id="PF01593">
    <property type="entry name" value="Amino_oxidase"/>
    <property type="match status" value="1"/>
</dbReference>
<evidence type="ECO:0000256" key="5">
    <source>
        <dbReference type="ARBA" id="ARBA00038194"/>
    </source>
</evidence>
<evidence type="ECO:0000256" key="7">
    <source>
        <dbReference type="ARBA" id="ARBA00041900"/>
    </source>
</evidence>
<evidence type="ECO:0000256" key="10">
    <source>
        <dbReference type="RuleBase" id="RU362075"/>
    </source>
</evidence>
<dbReference type="Proteomes" id="UP000570361">
    <property type="component" value="Unassembled WGS sequence"/>
</dbReference>